<organism evidence="2">
    <name type="scientific">marine metagenome</name>
    <dbReference type="NCBI Taxonomy" id="408172"/>
    <lineage>
        <taxon>unclassified sequences</taxon>
        <taxon>metagenomes</taxon>
        <taxon>ecological metagenomes</taxon>
    </lineage>
</organism>
<sequence>MNEETIQISVRPDVSVTAIRTMPDTQPAQSLFIYAPGAGSNNNDPFGSYLSQRMVHEGIALVRFQFPYMEAGKRRPDSPALLEETWNQVIETVRIPNTKLIAGGRSMGGRIASHVAAQGTTVDALALFAYPLHPPGNPTKSRDKHLPGIKAPTLFCSGTRDAFATPEELATAAATVPSATVLPLEGADHGFSLLKSSGRTRKDVWSEITEFLLSWLETQVLERGNSNDPL</sequence>
<dbReference type="PANTHER" id="PTHR13136">
    <property type="entry name" value="TESTIS DEVELOPMENT PROTEIN PRTD"/>
    <property type="match status" value="1"/>
</dbReference>
<dbReference type="Gene3D" id="3.40.50.1820">
    <property type="entry name" value="alpha/beta hydrolase"/>
    <property type="match status" value="1"/>
</dbReference>
<proteinExistence type="predicted"/>
<dbReference type="Pfam" id="PF20408">
    <property type="entry name" value="Abhydrolase_11"/>
    <property type="match status" value="1"/>
</dbReference>
<accession>A0A382MTH5</accession>
<dbReference type="PANTHER" id="PTHR13136:SF11">
    <property type="entry name" value="TESTIS-EXPRESSED PROTEIN 30"/>
    <property type="match status" value="1"/>
</dbReference>
<dbReference type="EMBL" id="UINC01095373">
    <property type="protein sequence ID" value="SVC51405.1"/>
    <property type="molecule type" value="Genomic_DNA"/>
</dbReference>
<dbReference type="SUPFAM" id="SSF53474">
    <property type="entry name" value="alpha/beta-Hydrolases"/>
    <property type="match status" value="1"/>
</dbReference>
<dbReference type="InterPro" id="IPR026555">
    <property type="entry name" value="NSL3/Tex30"/>
</dbReference>
<dbReference type="InterPro" id="IPR046879">
    <property type="entry name" value="KANL3/Tex30_Abhydrolase"/>
</dbReference>
<protein>
    <recommendedName>
        <fullName evidence="1">KANL3/Tex30 alpha/beta hydrolase-like domain-containing protein</fullName>
    </recommendedName>
</protein>
<dbReference type="InterPro" id="IPR029058">
    <property type="entry name" value="AB_hydrolase_fold"/>
</dbReference>
<reference evidence="2" key="1">
    <citation type="submission" date="2018-05" db="EMBL/GenBank/DDBJ databases">
        <authorList>
            <person name="Lanie J.A."/>
            <person name="Ng W.-L."/>
            <person name="Kazmierczak K.M."/>
            <person name="Andrzejewski T.M."/>
            <person name="Davidsen T.M."/>
            <person name="Wayne K.J."/>
            <person name="Tettelin H."/>
            <person name="Glass J.I."/>
            <person name="Rusch D."/>
            <person name="Podicherti R."/>
            <person name="Tsui H.-C.T."/>
            <person name="Winkler M.E."/>
        </authorList>
    </citation>
    <scope>NUCLEOTIDE SEQUENCE</scope>
</reference>
<evidence type="ECO:0000259" key="1">
    <source>
        <dbReference type="Pfam" id="PF20408"/>
    </source>
</evidence>
<evidence type="ECO:0000313" key="2">
    <source>
        <dbReference type="EMBL" id="SVC51405.1"/>
    </source>
</evidence>
<feature type="domain" description="KANL3/Tex30 alpha/beta hydrolase-like" evidence="1">
    <location>
        <begin position="30"/>
        <end position="215"/>
    </location>
</feature>
<dbReference type="AlphaFoldDB" id="A0A382MTH5"/>
<gene>
    <name evidence="2" type="ORF">METZ01_LOCUS304259</name>
</gene>
<name>A0A382MTH5_9ZZZZ</name>